<feature type="domain" description="RNA polymerase Rpb1" evidence="11">
    <location>
        <begin position="1197"/>
        <end position="1281"/>
    </location>
</feature>
<feature type="binding site" evidence="9">
    <location>
        <position position="306"/>
    </location>
    <ligand>
        <name>Zn(2+)</name>
        <dbReference type="ChEBI" id="CHEBI:29105"/>
    </ligand>
</feature>
<reference evidence="13" key="1">
    <citation type="journal article" date="2019" name="Int. J. Mol. Sci.">
        <title>Chloroplast Genomes and Comparative Analyses among Thirteen Taxa within Myrsinaceae s.str. Clade (Myrsinoideae, Primulaceae).</title>
        <authorList>
            <person name="Yan X."/>
            <person name="Liu T."/>
            <person name="Yuan X."/>
            <person name="Xu Y."/>
            <person name="Yan H."/>
            <person name="Hao G."/>
        </authorList>
    </citation>
    <scope>NUCLEOTIDE SEQUENCE</scope>
</reference>
<gene>
    <name evidence="9 13" type="primary">rpoC2</name>
</gene>
<keyword evidence="1 9" id="KW-0240">DNA-directed RNA polymerase</keyword>
<comment type="subunit">
    <text evidence="9">In plastids the minimal PEP RNA polymerase catalytic core is composed of four subunits: alpha, beta, beta', and beta''. When a (nuclear-encoded) sigma factor is associated with the core the holoenzyme is formed, which can initiate transcription.</text>
</comment>
<dbReference type="GO" id="GO:0003899">
    <property type="term" value="F:DNA-directed RNA polymerase activity"/>
    <property type="evidence" value="ECO:0007669"/>
    <property type="project" value="UniProtKB-UniRule"/>
</dbReference>
<dbReference type="EC" id="2.7.7.6" evidence="9"/>
<dbReference type="CDD" id="cd02655">
    <property type="entry name" value="RNAP_beta'_C"/>
    <property type="match status" value="1"/>
</dbReference>
<evidence type="ECO:0000256" key="9">
    <source>
        <dbReference type="HAMAP-Rule" id="MF_01324"/>
    </source>
</evidence>
<dbReference type="HAMAP" id="MF_01324">
    <property type="entry name" value="RNApol_bact_RpoC2"/>
    <property type="match status" value="1"/>
</dbReference>
<evidence type="ECO:0000256" key="3">
    <source>
        <dbReference type="ARBA" id="ARBA00022640"/>
    </source>
</evidence>
<evidence type="ECO:0000259" key="11">
    <source>
        <dbReference type="Pfam" id="PF04998"/>
    </source>
</evidence>
<comment type="similarity">
    <text evidence="9">Belongs to the RNA polymerase beta' chain family. RpoC2 subfamily.</text>
</comment>
<comment type="subcellular location">
    <subcellularLocation>
        <location evidence="9">Plastid</location>
        <location evidence="9">Chloroplast</location>
    </subcellularLocation>
</comment>
<dbReference type="GO" id="GO:0003677">
    <property type="term" value="F:DNA binding"/>
    <property type="evidence" value="ECO:0007669"/>
    <property type="project" value="UniProtKB-UniRule"/>
</dbReference>
<evidence type="ECO:0000313" key="13">
    <source>
        <dbReference type="EMBL" id="QEW86432.1"/>
    </source>
</evidence>
<dbReference type="InterPro" id="IPR042102">
    <property type="entry name" value="RNA_pol_Rpb1_3_sf"/>
</dbReference>
<feature type="compositionally biased region" description="Polar residues" evidence="10">
    <location>
        <begin position="515"/>
        <end position="524"/>
    </location>
</feature>
<feature type="binding site" evidence="9">
    <location>
        <position position="224"/>
    </location>
    <ligand>
        <name>Zn(2+)</name>
        <dbReference type="ChEBI" id="CHEBI:29105"/>
    </ligand>
</feature>
<keyword evidence="6 9" id="KW-0479">Metal-binding</keyword>
<keyword evidence="8 9" id="KW-0804">Transcription</keyword>
<protein>
    <recommendedName>
        <fullName evidence="9">DNA-directed RNA polymerase subunit beta''</fullName>
        <ecNumber evidence="9">2.7.7.6</ecNumber>
    </recommendedName>
    <alternativeName>
        <fullName evidence="9">PEP</fullName>
    </alternativeName>
    <alternativeName>
        <fullName evidence="9">Plastid-encoded RNA polymerase subunit beta''</fullName>
        <shortName evidence="9">RNA polymerase subunit beta''</shortName>
    </alternativeName>
</protein>
<dbReference type="FunFam" id="1.10.1790.20:FF:000002">
    <property type="entry name" value="DNA-directed RNA polymerase subunit beta"/>
    <property type="match status" value="1"/>
</dbReference>
<dbReference type="PANTHER" id="PTHR34995:SF1">
    <property type="entry name" value="DNA-DIRECTED RNA POLYMERASE SUBUNIT BETA"/>
    <property type="match status" value="1"/>
</dbReference>
<dbReference type="Pfam" id="PF05000">
    <property type="entry name" value="RNA_pol_Rpb1_4"/>
    <property type="match status" value="1"/>
</dbReference>
<dbReference type="InterPro" id="IPR038120">
    <property type="entry name" value="Rpb1_funnel_sf"/>
</dbReference>
<dbReference type="FunFam" id="1.10.132.30:FF:000002">
    <property type="entry name" value="DNA-directed RNA polymerase subunit beta"/>
    <property type="match status" value="1"/>
</dbReference>
<comment type="function">
    <text evidence="9">DNA-dependent RNA polymerase catalyzes the transcription of DNA into RNA using the four ribonucleoside triphosphates as substrates.</text>
</comment>
<dbReference type="NCBIfam" id="TIGR02388">
    <property type="entry name" value="rpoC2_cyan"/>
    <property type="match status" value="1"/>
</dbReference>
<feature type="binding site" evidence="9">
    <location>
        <position position="309"/>
    </location>
    <ligand>
        <name>Zn(2+)</name>
        <dbReference type="ChEBI" id="CHEBI:29105"/>
    </ligand>
</feature>
<proteinExistence type="inferred from homology"/>
<comment type="cofactor">
    <cofactor evidence="9">
        <name>Zn(2+)</name>
        <dbReference type="ChEBI" id="CHEBI:29105"/>
    </cofactor>
    <text evidence="9">Binds 1 Zn(2+) ion per subunit.</text>
</comment>
<evidence type="ECO:0000256" key="2">
    <source>
        <dbReference type="ARBA" id="ARBA00022528"/>
    </source>
</evidence>
<dbReference type="InterPro" id="IPR007081">
    <property type="entry name" value="RNA_pol_Rpb1_5"/>
</dbReference>
<dbReference type="Gene3D" id="1.10.150.390">
    <property type="match status" value="1"/>
</dbReference>
<feature type="binding site" evidence="9">
    <location>
        <position position="299"/>
    </location>
    <ligand>
        <name>Zn(2+)</name>
        <dbReference type="ChEBI" id="CHEBI:29105"/>
    </ligand>
</feature>
<keyword evidence="2 13" id="KW-0150">Chloroplast</keyword>
<sequence length="1391" mass="157971">MEVLMAERANLVFHNKAIDGTAMKRLISRLIDHFGMAYTSHILDQVKTLGFQQATTTSISLGIDDLLTIPSKGWLVQDAEQQSFLLEKHYHYGNVHTVEKLRQSIEIWYATSEYLRQEMNPNFRMTDPFNPVHIMSFSGARGNASQVHQLIGMRGLMSDPQGQMIDLPIQSNLREGLSLTEYIISCYGARKGVVDTAVRTSDAGYLTRRLVEVVQHIVVRRTDCGTIRGLFVSPRNGMMPERIFIQTLIGRVLADDIYMGPQCIATRNQDIGIGLINRFINRFITFRTQPISIRTPFTCKSTSWICRLCYGRSPTHGDLVELGEAVGIIAGQSIGEPGTQLTLRTFHTGGVFTGGTAEHVRAPSNGKIQFNENLVHPTRTRHGHPAFLCSIDLYVTIESEDILHNVTIPSKSFLLVQNDQYVESEQVIAEIRAGTSAFKERVRKHIYSDSEGEMHWSTDVYHAPDFTYGNVHLLPKASHLWILSGGPCRSSLDSFSLHKDQDQTSAHSLSVKPGSISNPSLTNDQMRHKFCSSGFSGKKEDRSLDYSEFNRIIWVGDSNLIDLAILHENSDLLAKRRRNRFTIPLQWIHQEREKERIYPSGILIDIPINGIFRRNSILAYFDDSRYSRKSSGITKYGALEGHSIVKKEDLIEYRGVKEFRPKYQKQMKVDRFFFIPEEVHLLPGSSTIMVRNNSIIGVDTQITLNTRSRADGLVRVERKKKRIELKIFSGDIHFPGETDKISRHSGILIPPGIGKKNDKASKKWKNWIYVQRITPTKKKYFVLVRPVVTYEITDGINLARLFPPDLLQERNNLQLQVINYILYGNGKPIRGISDTSMSIQLVRTCLILNWEQDKKSSSIEEARVSFVEIRTNDLMRDFLRIDLVKSSISYTRKRNDLSDSGLIPDSGRTNINPFSSTFLYSKTKIQQSLNKNNGIIHTLLKDCQSLIILSSSNCFRMGPFNDGKSFNVIKKSINKLMPIRNLLGPLGIAFKIASFYSFSCLITYNQIPVTKYLQFDNLKQTFQVLLKYYLLDENRKIYNPDPCSKTFLNPVNLNWYFLHHNYCEKVSKKITLGQFICENVCIDKNGPHLKSGQVLIVQVDFVVIRSAKHYLATPGATVRGHYGEIFYEGDTLITFIYEKSRSGDITQGLPKVEQVLEVRSIESISMNLEKRIEGWNECITRILGIPWGFLIGAEITIVQSRISLVNKIQKVYRSQGVQIHNRHIEIIVRQITSKVLVSEDGMSNVFSPGELIGLLRAERMGRALEEAICYRAVLLGITRASLNTQSFISEASFQETARVLTKASLRGRIDWLKGLKENVVLGGMIPAGTGFKGLMPLSRQHNNIPMETKKKNLFEGEMRDLLFHHKKLFDSCISKNFHDSSEQPFIGLNGS</sequence>
<dbReference type="EMBL" id="MN167882">
    <property type="protein sequence ID" value="QEW86432.1"/>
    <property type="molecule type" value="Genomic_DNA"/>
</dbReference>
<evidence type="ECO:0000256" key="7">
    <source>
        <dbReference type="ARBA" id="ARBA00022833"/>
    </source>
</evidence>
<organism evidence="13">
    <name type="scientific">Aegiceras corniculatum</name>
    <dbReference type="NCBI Taxonomy" id="59970"/>
    <lineage>
        <taxon>Eukaryota</taxon>
        <taxon>Viridiplantae</taxon>
        <taxon>Streptophyta</taxon>
        <taxon>Embryophyta</taxon>
        <taxon>Tracheophyta</taxon>
        <taxon>Spermatophyta</taxon>
        <taxon>Magnoliopsida</taxon>
        <taxon>eudicotyledons</taxon>
        <taxon>Gunneridae</taxon>
        <taxon>Pentapetalae</taxon>
        <taxon>asterids</taxon>
        <taxon>Ericales</taxon>
        <taxon>Primulaceae</taxon>
        <taxon>Aegiceras</taxon>
    </lineage>
</organism>
<accession>A0A5J6M3Y1</accession>
<dbReference type="PANTHER" id="PTHR34995">
    <property type="entry name" value="DNA-DIRECTED RNA POLYMERASE SUBUNIT BETA"/>
    <property type="match status" value="1"/>
</dbReference>
<dbReference type="Gene3D" id="1.10.1790.20">
    <property type="match status" value="1"/>
</dbReference>
<evidence type="ECO:0000256" key="8">
    <source>
        <dbReference type="ARBA" id="ARBA00023163"/>
    </source>
</evidence>
<dbReference type="Pfam" id="PF04998">
    <property type="entry name" value="RNA_pol_Rpb1_5"/>
    <property type="match status" value="2"/>
</dbReference>
<dbReference type="GO" id="GO:0009507">
    <property type="term" value="C:chloroplast"/>
    <property type="evidence" value="ECO:0007669"/>
    <property type="project" value="UniProtKB-SubCell"/>
</dbReference>
<comment type="catalytic activity">
    <reaction evidence="9">
        <text>RNA(n) + a ribonucleoside 5'-triphosphate = RNA(n+1) + diphosphate</text>
        <dbReference type="Rhea" id="RHEA:21248"/>
        <dbReference type="Rhea" id="RHEA-COMP:14527"/>
        <dbReference type="Rhea" id="RHEA-COMP:17342"/>
        <dbReference type="ChEBI" id="CHEBI:33019"/>
        <dbReference type="ChEBI" id="CHEBI:61557"/>
        <dbReference type="ChEBI" id="CHEBI:140395"/>
        <dbReference type="EC" id="2.7.7.6"/>
    </reaction>
</comment>
<keyword evidence="4 9" id="KW-0808">Transferase</keyword>
<dbReference type="GO" id="GO:0008270">
    <property type="term" value="F:zinc ion binding"/>
    <property type="evidence" value="ECO:0007669"/>
    <property type="project" value="UniProtKB-UniRule"/>
</dbReference>
<keyword evidence="7 9" id="KW-0862">Zinc</keyword>
<keyword evidence="3 13" id="KW-0934">Plastid</keyword>
<evidence type="ECO:0000256" key="1">
    <source>
        <dbReference type="ARBA" id="ARBA00022478"/>
    </source>
</evidence>
<feature type="region of interest" description="Disordered" evidence="10">
    <location>
        <begin position="505"/>
        <end position="524"/>
    </location>
</feature>
<dbReference type="InterPro" id="IPR012756">
    <property type="entry name" value="DNA-dir_RpoC2_beta_pp"/>
</dbReference>
<dbReference type="InterPro" id="IPR050254">
    <property type="entry name" value="RNA_pol_beta''_euk"/>
</dbReference>
<feature type="domain" description="RNA polymerase Rpb1" evidence="11">
    <location>
        <begin position="176"/>
        <end position="373"/>
    </location>
</feature>
<geneLocation type="chloroplast" evidence="13"/>
<evidence type="ECO:0000256" key="10">
    <source>
        <dbReference type="SAM" id="MobiDB-lite"/>
    </source>
</evidence>
<dbReference type="GO" id="GO:0000428">
    <property type="term" value="C:DNA-directed RNA polymerase complex"/>
    <property type="evidence" value="ECO:0007669"/>
    <property type="project" value="UniProtKB-KW"/>
</dbReference>
<dbReference type="InterPro" id="IPR007083">
    <property type="entry name" value="RNA_pol_Rpb1_4"/>
</dbReference>
<name>A0A5J6M3Y1_9ERIC</name>
<keyword evidence="5 9" id="KW-0548">Nucleotidyltransferase</keyword>
<dbReference type="Gene3D" id="1.10.274.100">
    <property type="entry name" value="RNA polymerase Rpb1, domain 3"/>
    <property type="match status" value="1"/>
</dbReference>
<dbReference type="RefSeq" id="YP_009708788.1">
    <property type="nucleotide sequence ID" value="NC_045111.1"/>
</dbReference>
<evidence type="ECO:0000256" key="6">
    <source>
        <dbReference type="ARBA" id="ARBA00022723"/>
    </source>
</evidence>
<feature type="domain" description="RNA polymerase Rpb1" evidence="12">
    <location>
        <begin position="98"/>
        <end position="161"/>
    </location>
</feature>
<dbReference type="SUPFAM" id="SSF64484">
    <property type="entry name" value="beta and beta-prime subunits of DNA dependent RNA-polymerase"/>
    <property type="match status" value="1"/>
</dbReference>
<evidence type="ECO:0000256" key="5">
    <source>
        <dbReference type="ARBA" id="ARBA00022695"/>
    </source>
</evidence>
<dbReference type="Gene3D" id="1.10.132.30">
    <property type="match status" value="1"/>
</dbReference>
<evidence type="ECO:0000256" key="4">
    <source>
        <dbReference type="ARBA" id="ARBA00022679"/>
    </source>
</evidence>
<dbReference type="GO" id="GO:0006351">
    <property type="term" value="P:DNA-templated transcription"/>
    <property type="evidence" value="ECO:0007669"/>
    <property type="project" value="UniProtKB-UniRule"/>
</dbReference>
<evidence type="ECO:0000259" key="12">
    <source>
        <dbReference type="Pfam" id="PF05000"/>
    </source>
</evidence>
<dbReference type="GeneID" id="42270230"/>